<feature type="transmembrane region" description="Helical" evidence="2">
    <location>
        <begin position="230"/>
        <end position="247"/>
    </location>
</feature>
<accession>A0A6G0X1X2</accession>
<proteinExistence type="predicted"/>
<dbReference type="Proteomes" id="UP000481153">
    <property type="component" value="Unassembled WGS sequence"/>
</dbReference>
<reference evidence="4 5" key="1">
    <citation type="submission" date="2019-07" db="EMBL/GenBank/DDBJ databases">
        <title>Genomics analysis of Aphanomyces spp. identifies a new class of oomycete effector associated with host adaptation.</title>
        <authorList>
            <person name="Gaulin E."/>
        </authorList>
    </citation>
    <scope>NUCLEOTIDE SEQUENCE [LARGE SCALE GENOMIC DNA]</scope>
    <source>
        <strain evidence="4 5">ATCC 201684</strain>
    </source>
</reference>
<sequence>MAAATSIDMSSLAPWHTAKDSRKDSDSWWTEESSDSEADVVAYTTRQVARPPRESTTLLMKTQPKVDKPSIAVVSGVPIFGLFLLLCSFCTISSLGVAFDLMTHVSPVLKLFWKVTGTCLVTSCVCLPKIPGILRGTVPVPDRSSLLACALGYCLWNSTFLWALDHTSVDHAYILNNSHSLVLVVGKILWRRPIAVQECVGTVIGIIGGVITALDHSISRTSATGPSLKGDIVAFLGAIGAAIYLTNAKAVRSQPGMNFMVFMWLHMCSVAVILLLILLLLGETITLSADPMIGLFGWLDSTRLPLELYLVGVCDFVGGMGYIRVLKYFEPIVVSIVMLMEPVLASLLGIAVGVSNMPGIMTLVGSFVVIIGTAMVIKSSTKRRPEPIIDIVSQTNYGTTTA</sequence>
<evidence type="ECO:0000256" key="1">
    <source>
        <dbReference type="SAM" id="MobiDB-lite"/>
    </source>
</evidence>
<keyword evidence="2" id="KW-0472">Membrane</keyword>
<dbReference type="EMBL" id="VJMJ01000119">
    <property type="protein sequence ID" value="KAF0733863.1"/>
    <property type="molecule type" value="Genomic_DNA"/>
</dbReference>
<dbReference type="PANTHER" id="PTHR22911:SF79">
    <property type="entry name" value="MOBA-LIKE NTP TRANSFERASE DOMAIN-CONTAINING PROTEIN"/>
    <property type="match status" value="1"/>
</dbReference>
<protein>
    <recommendedName>
        <fullName evidence="3">EamA domain-containing protein</fullName>
    </recommendedName>
</protein>
<keyword evidence="2" id="KW-0812">Transmembrane</keyword>
<gene>
    <name evidence="4" type="ORF">Ae201684_009421</name>
</gene>
<evidence type="ECO:0000313" key="4">
    <source>
        <dbReference type="EMBL" id="KAF0733863.1"/>
    </source>
</evidence>
<organism evidence="4 5">
    <name type="scientific">Aphanomyces euteiches</name>
    <dbReference type="NCBI Taxonomy" id="100861"/>
    <lineage>
        <taxon>Eukaryota</taxon>
        <taxon>Sar</taxon>
        <taxon>Stramenopiles</taxon>
        <taxon>Oomycota</taxon>
        <taxon>Saprolegniomycetes</taxon>
        <taxon>Saprolegniales</taxon>
        <taxon>Verrucalvaceae</taxon>
        <taxon>Aphanomyces</taxon>
    </lineage>
</organism>
<feature type="transmembrane region" description="Helical" evidence="2">
    <location>
        <begin position="199"/>
        <end position="218"/>
    </location>
</feature>
<feature type="compositionally biased region" description="Basic and acidic residues" evidence="1">
    <location>
        <begin position="17"/>
        <end position="26"/>
    </location>
</feature>
<dbReference type="InterPro" id="IPR037185">
    <property type="entry name" value="EmrE-like"/>
</dbReference>
<dbReference type="Pfam" id="PF00892">
    <property type="entry name" value="EamA"/>
    <property type="match status" value="1"/>
</dbReference>
<evidence type="ECO:0000313" key="5">
    <source>
        <dbReference type="Proteomes" id="UP000481153"/>
    </source>
</evidence>
<dbReference type="AlphaFoldDB" id="A0A6G0X1X2"/>
<feature type="transmembrane region" description="Helical" evidence="2">
    <location>
        <begin position="111"/>
        <end position="134"/>
    </location>
</feature>
<keyword evidence="5" id="KW-1185">Reference proteome</keyword>
<dbReference type="InterPro" id="IPR000620">
    <property type="entry name" value="EamA_dom"/>
</dbReference>
<feature type="region of interest" description="Disordered" evidence="1">
    <location>
        <begin position="16"/>
        <end position="37"/>
    </location>
</feature>
<feature type="transmembrane region" description="Helical" evidence="2">
    <location>
        <begin position="332"/>
        <end position="354"/>
    </location>
</feature>
<feature type="transmembrane region" description="Helical" evidence="2">
    <location>
        <begin position="308"/>
        <end position="325"/>
    </location>
</feature>
<dbReference type="VEuPathDB" id="FungiDB:AeMF1_009560"/>
<dbReference type="GO" id="GO:0016020">
    <property type="term" value="C:membrane"/>
    <property type="evidence" value="ECO:0007669"/>
    <property type="project" value="InterPro"/>
</dbReference>
<dbReference type="SUPFAM" id="SSF103481">
    <property type="entry name" value="Multidrug resistance efflux transporter EmrE"/>
    <property type="match status" value="2"/>
</dbReference>
<name>A0A6G0X1X2_9STRA</name>
<feature type="domain" description="EamA" evidence="3">
    <location>
        <begin position="229"/>
        <end position="377"/>
    </location>
</feature>
<feature type="transmembrane region" description="Helical" evidence="2">
    <location>
        <begin position="259"/>
        <end position="282"/>
    </location>
</feature>
<comment type="caution">
    <text evidence="4">The sequence shown here is derived from an EMBL/GenBank/DDBJ whole genome shotgun (WGS) entry which is preliminary data.</text>
</comment>
<feature type="transmembrane region" description="Helical" evidence="2">
    <location>
        <begin position="71"/>
        <end position="99"/>
    </location>
</feature>
<keyword evidence="2" id="KW-1133">Transmembrane helix</keyword>
<feature type="transmembrane region" description="Helical" evidence="2">
    <location>
        <begin position="360"/>
        <end position="377"/>
    </location>
</feature>
<evidence type="ECO:0000256" key="2">
    <source>
        <dbReference type="SAM" id="Phobius"/>
    </source>
</evidence>
<evidence type="ECO:0000259" key="3">
    <source>
        <dbReference type="Pfam" id="PF00892"/>
    </source>
</evidence>
<dbReference type="PANTHER" id="PTHR22911">
    <property type="entry name" value="ACYL-MALONYL CONDENSING ENZYME-RELATED"/>
    <property type="match status" value="1"/>
</dbReference>